<dbReference type="PANTHER" id="PTHR37836">
    <property type="entry name" value="LMO1036 PROTEIN"/>
    <property type="match status" value="1"/>
</dbReference>
<accession>A0ABP8CDF6</accession>
<evidence type="ECO:0000259" key="2">
    <source>
        <dbReference type="Pfam" id="PF13204"/>
    </source>
</evidence>
<keyword evidence="1" id="KW-0732">Signal</keyword>
<dbReference type="Gene3D" id="2.60.40.10">
    <property type="entry name" value="Immunoglobulins"/>
    <property type="match status" value="1"/>
</dbReference>
<evidence type="ECO:0000259" key="3">
    <source>
        <dbReference type="Pfam" id="PF16586"/>
    </source>
</evidence>
<proteinExistence type="predicted"/>
<evidence type="ECO:0000313" key="5">
    <source>
        <dbReference type="Proteomes" id="UP001501496"/>
    </source>
</evidence>
<dbReference type="InterPro" id="IPR025277">
    <property type="entry name" value="Apiosidase-like_cat_dom"/>
</dbReference>
<dbReference type="Gene3D" id="3.20.20.80">
    <property type="entry name" value="Glycosidases"/>
    <property type="match status" value="1"/>
</dbReference>
<feature type="chain" id="PRO_5046022706" evidence="1">
    <location>
        <begin position="19"/>
        <end position="534"/>
    </location>
</feature>
<protein>
    <submittedName>
        <fullName evidence="4">DUF5060 domain-containing protein</fullName>
    </submittedName>
</protein>
<evidence type="ECO:0000256" key="1">
    <source>
        <dbReference type="SAM" id="SignalP"/>
    </source>
</evidence>
<dbReference type="InterPro" id="IPR017853">
    <property type="entry name" value="GH"/>
</dbReference>
<dbReference type="PANTHER" id="PTHR37836:SF2">
    <property type="entry name" value="DUF4038 DOMAIN-CONTAINING PROTEIN"/>
    <property type="match status" value="1"/>
</dbReference>
<dbReference type="RefSeq" id="WP_344788773.1">
    <property type="nucleotide sequence ID" value="NZ_BAABCA010000005.1"/>
</dbReference>
<dbReference type="Pfam" id="PF16586">
    <property type="entry name" value="DUF5060"/>
    <property type="match status" value="1"/>
</dbReference>
<name>A0ABP8CDF6_9FLAO</name>
<dbReference type="SUPFAM" id="SSF51445">
    <property type="entry name" value="(Trans)glycosidases"/>
    <property type="match status" value="1"/>
</dbReference>
<gene>
    <name evidence="4" type="ORF">GCM10022291_26540</name>
</gene>
<comment type="caution">
    <text evidence="4">The sequence shown here is derived from an EMBL/GenBank/DDBJ whole genome shotgun (WGS) entry which is preliminary data.</text>
</comment>
<dbReference type="InterPro" id="IPR032260">
    <property type="entry name" value="DUF5060"/>
</dbReference>
<dbReference type="Proteomes" id="UP001501496">
    <property type="component" value="Unassembled WGS sequence"/>
</dbReference>
<feature type="domain" description="DUF5060" evidence="3">
    <location>
        <begin position="31"/>
        <end position="98"/>
    </location>
</feature>
<reference evidence="5" key="1">
    <citation type="journal article" date="2019" name="Int. J. Syst. Evol. Microbiol.">
        <title>The Global Catalogue of Microorganisms (GCM) 10K type strain sequencing project: providing services to taxonomists for standard genome sequencing and annotation.</title>
        <authorList>
            <consortium name="The Broad Institute Genomics Platform"/>
            <consortium name="The Broad Institute Genome Sequencing Center for Infectious Disease"/>
            <person name="Wu L."/>
            <person name="Ma J."/>
        </authorList>
    </citation>
    <scope>NUCLEOTIDE SEQUENCE [LARGE SCALE GENOMIC DNA]</scope>
    <source>
        <strain evidence="5">JCM 17630</strain>
    </source>
</reference>
<feature type="signal peptide" evidence="1">
    <location>
        <begin position="1"/>
        <end position="18"/>
    </location>
</feature>
<keyword evidence="5" id="KW-1185">Reference proteome</keyword>
<sequence length="534" mass="63339">MKKALFYLLFLLAIKLFAANNNTSYLKNINIEQWEVYDFVFVAKPTMKNPFIVDFNAIFTNEKGEQLTLPGFYNGDNMWVVRFSSSKTGQWKYETKSKIKKLNNKKGTFFVAPITNKNKHGGIVVKPENPQHFYYEDGTPYMQMAYECDWLFALDYKNKKDAPNTKALLDDLEKNKFNQIVTTVYSFGAKWKRDPKLKDYPEYDYSDDLSIYPFLGTNKNPDFSLLNIDYFKQMDRSIAMMNDRNISLHLMIYVWNKLVTWPDANTEADNMFFDYIIKRYQAYPNVVWDVAKEAYERKRCSPKYILERIKRIRKLDVYKRLLTVHEYDFCIKNPESVDIISAQNWSATIYHDMLKVREAFPNKPIFNIEHGGYAESPFEVFPGDYISPEICLRRNYLINFSGTYSTYYWQGTSWYVMIPDANNMPNNLLKPKYEYYKHFVSFFEKYPFQDFSPDTKSNNSGYTLTNNKGVFLMYLPKYNYQASINWQSPFFAKTGTYQWYNTLTGAYSKVFQFKGGHFKNPWYNKADAILIRKH</sequence>
<dbReference type="InterPro" id="IPR013783">
    <property type="entry name" value="Ig-like_fold"/>
</dbReference>
<dbReference type="EMBL" id="BAABCA010000005">
    <property type="protein sequence ID" value="GAA4237952.1"/>
    <property type="molecule type" value="Genomic_DNA"/>
</dbReference>
<evidence type="ECO:0000313" key="4">
    <source>
        <dbReference type="EMBL" id="GAA4237952.1"/>
    </source>
</evidence>
<organism evidence="4 5">
    <name type="scientific">Postechiella marina</name>
    <dbReference type="NCBI Taxonomy" id="943941"/>
    <lineage>
        <taxon>Bacteria</taxon>
        <taxon>Pseudomonadati</taxon>
        <taxon>Bacteroidota</taxon>
        <taxon>Flavobacteriia</taxon>
        <taxon>Flavobacteriales</taxon>
        <taxon>Flavobacteriaceae</taxon>
        <taxon>Postechiella</taxon>
    </lineage>
</organism>
<dbReference type="Pfam" id="PF13204">
    <property type="entry name" value="Apiosidase"/>
    <property type="match status" value="1"/>
</dbReference>
<feature type="domain" description="Apiosidase-like catalytic" evidence="2">
    <location>
        <begin position="129"/>
        <end position="408"/>
    </location>
</feature>